<evidence type="ECO:0000313" key="2">
    <source>
        <dbReference type="EMBL" id="QHU04853.1"/>
    </source>
</evidence>
<protein>
    <submittedName>
        <fullName evidence="2">Uncharacterized protein</fullName>
    </submittedName>
</protein>
<sequence>MDISTIVKSLSTVEMILLVGFIIFIVSPISIPSFLAGIFDSSLGMLMLFVIILFLFFYVNPILGVVFIFVSYEILRRSAQFTSRTTIMQHTPSQEKKNNQMKAMNPVKSESLEEEMVNKMAPVGHSDISVYTTSTFKPVADKVGSASLV</sequence>
<name>A0A6C0JHJ7_9ZZZZ</name>
<keyword evidence="1" id="KW-0472">Membrane</keyword>
<dbReference type="AlphaFoldDB" id="A0A6C0JHJ7"/>
<reference evidence="2" key="1">
    <citation type="journal article" date="2020" name="Nature">
        <title>Giant virus diversity and host interactions through global metagenomics.</title>
        <authorList>
            <person name="Schulz F."/>
            <person name="Roux S."/>
            <person name="Paez-Espino D."/>
            <person name="Jungbluth S."/>
            <person name="Walsh D.A."/>
            <person name="Denef V.J."/>
            <person name="McMahon K.D."/>
            <person name="Konstantinidis K.T."/>
            <person name="Eloe-Fadrosh E.A."/>
            <person name="Kyrpides N.C."/>
            <person name="Woyke T."/>
        </authorList>
    </citation>
    <scope>NUCLEOTIDE SEQUENCE</scope>
    <source>
        <strain evidence="2">GVMAG-M-3300027708-5</strain>
    </source>
</reference>
<feature type="transmembrane region" description="Helical" evidence="1">
    <location>
        <begin position="12"/>
        <end position="39"/>
    </location>
</feature>
<dbReference type="EMBL" id="MN740405">
    <property type="protein sequence ID" value="QHU04853.1"/>
    <property type="molecule type" value="Genomic_DNA"/>
</dbReference>
<evidence type="ECO:0000256" key="1">
    <source>
        <dbReference type="SAM" id="Phobius"/>
    </source>
</evidence>
<accession>A0A6C0JHJ7</accession>
<keyword evidence="1" id="KW-1133">Transmembrane helix</keyword>
<feature type="transmembrane region" description="Helical" evidence="1">
    <location>
        <begin position="45"/>
        <end position="70"/>
    </location>
</feature>
<organism evidence="2">
    <name type="scientific">viral metagenome</name>
    <dbReference type="NCBI Taxonomy" id="1070528"/>
    <lineage>
        <taxon>unclassified sequences</taxon>
        <taxon>metagenomes</taxon>
        <taxon>organismal metagenomes</taxon>
    </lineage>
</organism>
<proteinExistence type="predicted"/>
<keyword evidence="1" id="KW-0812">Transmembrane</keyword>